<evidence type="ECO:0000313" key="1">
    <source>
        <dbReference type="EMBL" id="JAA84635.1"/>
    </source>
</evidence>
<reference evidence="1" key="2">
    <citation type="submission" date="2013-05" db="EMBL/GenBank/DDBJ databases">
        <authorList>
            <person name="Carter J.-M."/>
            <person name="Baker S.C."/>
            <person name="Pink R."/>
            <person name="Carter D.R.F."/>
            <person name="Collins A."/>
            <person name="Tomlin J."/>
            <person name="Gibbs M."/>
            <person name="Breuker C.J."/>
        </authorList>
    </citation>
    <scope>NUCLEOTIDE SEQUENCE</scope>
    <source>
        <tissue evidence="1">Ovary</tissue>
    </source>
</reference>
<name>S4PCD6_9NEOP</name>
<dbReference type="AlphaFoldDB" id="S4PCD6"/>
<sequence>TPQLIPFRNNNQYEPSIWVIRCHSPHTHDGACAHADTLTKARAHTHTHSQTHAHTHIRTCVLKYSLFVNTSMIP</sequence>
<accession>S4PCD6</accession>
<protein>
    <submittedName>
        <fullName evidence="1">Uncharacterized protein</fullName>
    </submittedName>
</protein>
<feature type="non-terminal residue" evidence="1">
    <location>
        <position position="1"/>
    </location>
</feature>
<dbReference type="EMBL" id="GAIX01007925">
    <property type="protein sequence ID" value="JAA84635.1"/>
    <property type="molecule type" value="Transcribed_RNA"/>
</dbReference>
<reference evidence="1" key="1">
    <citation type="journal article" date="2013" name="BMC Genomics">
        <title>Unscrambling butterfly oogenesis.</title>
        <authorList>
            <person name="Carter J.M."/>
            <person name="Baker S.C."/>
            <person name="Pink R."/>
            <person name="Carter D.R."/>
            <person name="Collins A."/>
            <person name="Tomlin J."/>
            <person name="Gibbs M."/>
            <person name="Breuker C.J."/>
        </authorList>
    </citation>
    <scope>NUCLEOTIDE SEQUENCE</scope>
    <source>
        <tissue evidence="1">Ovary</tissue>
    </source>
</reference>
<proteinExistence type="predicted"/>
<organism evidence="1">
    <name type="scientific">Pararge aegeria</name>
    <name type="common">speckled wood butterfly</name>
    <dbReference type="NCBI Taxonomy" id="116150"/>
    <lineage>
        <taxon>Eukaryota</taxon>
        <taxon>Metazoa</taxon>
        <taxon>Ecdysozoa</taxon>
        <taxon>Arthropoda</taxon>
        <taxon>Hexapoda</taxon>
        <taxon>Insecta</taxon>
        <taxon>Pterygota</taxon>
        <taxon>Neoptera</taxon>
        <taxon>Endopterygota</taxon>
        <taxon>Lepidoptera</taxon>
        <taxon>Glossata</taxon>
        <taxon>Ditrysia</taxon>
        <taxon>Papilionoidea</taxon>
        <taxon>Nymphalidae</taxon>
        <taxon>Satyrinae</taxon>
        <taxon>Satyrini</taxon>
        <taxon>Parargina</taxon>
        <taxon>Pararge</taxon>
    </lineage>
</organism>